<keyword evidence="3" id="KW-1185">Reference proteome</keyword>
<organism evidence="2 3">
    <name type="scientific">Paraphoma chrysanthemicola</name>
    <dbReference type="NCBI Taxonomy" id="798071"/>
    <lineage>
        <taxon>Eukaryota</taxon>
        <taxon>Fungi</taxon>
        <taxon>Dikarya</taxon>
        <taxon>Ascomycota</taxon>
        <taxon>Pezizomycotina</taxon>
        <taxon>Dothideomycetes</taxon>
        <taxon>Pleosporomycetidae</taxon>
        <taxon>Pleosporales</taxon>
        <taxon>Pleosporineae</taxon>
        <taxon>Phaeosphaeriaceae</taxon>
        <taxon>Paraphoma</taxon>
    </lineage>
</organism>
<feature type="region of interest" description="Disordered" evidence="1">
    <location>
        <begin position="284"/>
        <end position="305"/>
    </location>
</feature>
<evidence type="ECO:0000256" key="1">
    <source>
        <dbReference type="SAM" id="MobiDB-lite"/>
    </source>
</evidence>
<dbReference type="Proteomes" id="UP000813461">
    <property type="component" value="Unassembled WGS sequence"/>
</dbReference>
<dbReference type="AlphaFoldDB" id="A0A8K0R9H7"/>
<comment type="caution">
    <text evidence="2">The sequence shown here is derived from an EMBL/GenBank/DDBJ whole genome shotgun (WGS) entry which is preliminary data.</text>
</comment>
<dbReference type="OrthoDB" id="10480574at2759"/>
<accession>A0A8K0R9H7</accession>
<proteinExistence type="predicted"/>
<reference evidence="2" key="1">
    <citation type="journal article" date="2021" name="Nat. Commun.">
        <title>Genetic determinants of endophytism in the Arabidopsis root mycobiome.</title>
        <authorList>
            <person name="Mesny F."/>
            <person name="Miyauchi S."/>
            <person name="Thiergart T."/>
            <person name="Pickel B."/>
            <person name="Atanasova L."/>
            <person name="Karlsson M."/>
            <person name="Huettel B."/>
            <person name="Barry K.W."/>
            <person name="Haridas S."/>
            <person name="Chen C."/>
            <person name="Bauer D."/>
            <person name="Andreopoulos W."/>
            <person name="Pangilinan J."/>
            <person name="LaButti K."/>
            <person name="Riley R."/>
            <person name="Lipzen A."/>
            <person name="Clum A."/>
            <person name="Drula E."/>
            <person name="Henrissat B."/>
            <person name="Kohler A."/>
            <person name="Grigoriev I.V."/>
            <person name="Martin F.M."/>
            <person name="Hacquard S."/>
        </authorList>
    </citation>
    <scope>NUCLEOTIDE SEQUENCE</scope>
    <source>
        <strain evidence="2">MPI-SDFR-AT-0120</strain>
    </source>
</reference>
<dbReference type="EMBL" id="JAGMVJ010000006">
    <property type="protein sequence ID" value="KAH7089965.1"/>
    <property type="molecule type" value="Genomic_DNA"/>
</dbReference>
<sequence length="350" mass="38555">MTPKSADFMTAQISDTSSMYSDDASTVISQRCRHSRNRSNVPSVAYERDICLKPTIYTTKETIGSMVPRQETIAEAEERRRRTAAIARAEANLMAWVEADARSADRQSEWPGIDLLDDEHQYPKLGAVRSVGSRPPTPLRHPLRLSSTTTKSSENIRGTAGTEHGVSKISPFGCLSLRDSDTVHPGSRLLRQSPDTPVAGGVRRCIGRSLHIRTTTRDLLDRPVEERLERQNRNVLQNDGYPPDSQASTDVLIQNFPPFGSFQPCPNRGSASAIYTMPTLSRHQTCSSRSTMRSTPPRSTGGVVSSTGNVYGLGDHSLGYSSGRFVTNVSYDESSNKAPKKSSLRSIFYM</sequence>
<gene>
    <name evidence="2" type="ORF">FB567DRAFT_619351</name>
</gene>
<evidence type="ECO:0000313" key="3">
    <source>
        <dbReference type="Proteomes" id="UP000813461"/>
    </source>
</evidence>
<feature type="region of interest" description="Disordered" evidence="1">
    <location>
        <begin position="128"/>
        <end position="164"/>
    </location>
</feature>
<feature type="compositionally biased region" description="Low complexity" evidence="1">
    <location>
        <begin position="287"/>
        <end position="300"/>
    </location>
</feature>
<evidence type="ECO:0000313" key="2">
    <source>
        <dbReference type="EMBL" id="KAH7089965.1"/>
    </source>
</evidence>
<name>A0A8K0R9H7_9PLEO</name>
<protein>
    <submittedName>
        <fullName evidence="2">Uncharacterized protein</fullName>
    </submittedName>
</protein>